<sequence>MLWINPHGFRFLYAVLQGNSQASFSIVFFFFFFHVFLDFHYSTNHPITINHYINHHYHHSPPPPPPPPPPPVLLPPHL</sequence>
<evidence type="ECO:0000256" key="2">
    <source>
        <dbReference type="SAM" id="Phobius"/>
    </source>
</evidence>
<proteinExistence type="predicted"/>
<keyword evidence="2" id="KW-0472">Membrane</keyword>
<keyword evidence="4" id="KW-1185">Reference proteome</keyword>
<feature type="region of interest" description="Disordered" evidence="1">
    <location>
        <begin position="58"/>
        <end position="78"/>
    </location>
</feature>
<evidence type="ECO:0000313" key="4">
    <source>
        <dbReference type="Proteomes" id="UP000600918"/>
    </source>
</evidence>
<evidence type="ECO:0000313" key="3">
    <source>
        <dbReference type="EMBL" id="KAF7397090.1"/>
    </source>
</evidence>
<keyword evidence="2" id="KW-1133">Transmembrane helix</keyword>
<dbReference type="Proteomes" id="UP000600918">
    <property type="component" value="Unassembled WGS sequence"/>
</dbReference>
<evidence type="ECO:0000256" key="1">
    <source>
        <dbReference type="SAM" id="MobiDB-lite"/>
    </source>
</evidence>
<organism evidence="3 4">
    <name type="scientific">Vespula pensylvanica</name>
    <name type="common">Western yellow jacket</name>
    <name type="synonym">Wasp</name>
    <dbReference type="NCBI Taxonomy" id="30213"/>
    <lineage>
        <taxon>Eukaryota</taxon>
        <taxon>Metazoa</taxon>
        <taxon>Ecdysozoa</taxon>
        <taxon>Arthropoda</taxon>
        <taxon>Hexapoda</taxon>
        <taxon>Insecta</taxon>
        <taxon>Pterygota</taxon>
        <taxon>Neoptera</taxon>
        <taxon>Endopterygota</taxon>
        <taxon>Hymenoptera</taxon>
        <taxon>Apocrita</taxon>
        <taxon>Aculeata</taxon>
        <taxon>Vespoidea</taxon>
        <taxon>Vespidae</taxon>
        <taxon>Vespinae</taxon>
        <taxon>Vespula</taxon>
    </lineage>
</organism>
<dbReference type="EMBL" id="JACSDY010000020">
    <property type="protein sequence ID" value="KAF7397090.1"/>
    <property type="molecule type" value="Genomic_DNA"/>
</dbReference>
<comment type="caution">
    <text evidence="3">The sequence shown here is derived from an EMBL/GenBank/DDBJ whole genome shotgun (WGS) entry which is preliminary data.</text>
</comment>
<gene>
    <name evidence="3" type="ORF">H0235_016627</name>
</gene>
<protein>
    <submittedName>
        <fullName evidence="3">Uncharacterized protein</fullName>
    </submittedName>
</protein>
<reference evidence="3" key="1">
    <citation type="journal article" date="2020" name="G3 (Bethesda)">
        <title>High-Quality Assemblies for Three Invasive Social Wasps from the &lt;i&gt;Vespula&lt;/i&gt; Genus.</title>
        <authorList>
            <person name="Harrop T.W.R."/>
            <person name="Guhlin J."/>
            <person name="McLaughlin G.M."/>
            <person name="Permina E."/>
            <person name="Stockwell P."/>
            <person name="Gilligan J."/>
            <person name="Le Lec M.F."/>
            <person name="Gruber M.A.M."/>
            <person name="Quinn O."/>
            <person name="Lovegrove M."/>
            <person name="Duncan E.J."/>
            <person name="Remnant E.J."/>
            <person name="Van Eeckhoven J."/>
            <person name="Graham B."/>
            <person name="Knapp R.A."/>
            <person name="Langford K.W."/>
            <person name="Kronenberg Z."/>
            <person name="Press M.O."/>
            <person name="Eacker S.M."/>
            <person name="Wilson-Rankin E.E."/>
            <person name="Purcell J."/>
            <person name="Lester P.J."/>
            <person name="Dearden P.K."/>
        </authorList>
    </citation>
    <scope>NUCLEOTIDE SEQUENCE</scope>
    <source>
        <strain evidence="3">Volc-1</strain>
    </source>
</reference>
<feature type="transmembrane region" description="Helical" evidence="2">
    <location>
        <begin position="20"/>
        <end position="37"/>
    </location>
</feature>
<accession>A0A834JZK7</accession>
<feature type="compositionally biased region" description="Pro residues" evidence="1">
    <location>
        <begin position="60"/>
        <end position="78"/>
    </location>
</feature>
<keyword evidence="2" id="KW-0812">Transmembrane</keyword>
<dbReference type="AlphaFoldDB" id="A0A834JZK7"/>
<name>A0A834JZK7_VESPE</name>